<dbReference type="InterPro" id="IPR057670">
    <property type="entry name" value="SH3_retrovirus"/>
</dbReference>
<dbReference type="GO" id="GO:0003676">
    <property type="term" value="F:nucleic acid binding"/>
    <property type="evidence" value="ECO:0007669"/>
    <property type="project" value="InterPro"/>
</dbReference>
<dbReference type="InterPro" id="IPR036397">
    <property type="entry name" value="RNaseH_sf"/>
</dbReference>
<accession>A0AAV8TGM9</accession>
<dbReference type="InterPro" id="IPR001584">
    <property type="entry name" value="Integrase_cat-core"/>
</dbReference>
<dbReference type="GO" id="GO:0015074">
    <property type="term" value="P:DNA integration"/>
    <property type="evidence" value="ECO:0007669"/>
    <property type="project" value="InterPro"/>
</dbReference>
<dbReference type="InterPro" id="IPR029472">
    <property type="entry name" value="Copia-like_N"/>
</dbReference>
<feature type="region of interest" description="Disordered" evidence="1">
    <location>
        <begin position="212"/>
        <end position="244"/>
    </location>
</feature>
<feature type="compositionally biased region" description="Basic residues" evidence="1">
    <location>
        <begin position="737"/>
        <end position="750"/>
    </location>
</feature>
<dbReference type="Gene3D" id="3.30.420.10">
    <property type="entry name" value="Ribonuclease H-like superfamily/Ribonuclease H"/>
    <property type="match status" value="1"/>
</dbReference>
<protein>
    <recommendedName>
        <fullName evidence="2">Integrase catalytic domain-containing protein</fullName>
    </recommendedName>
</protein>
<comment type="caution">
    <text evidence="3">The sequence shown here is derived from an EMBL/GenBank/DDBJ whole genome shotgun (WGS) entry which is preliminary data.</text>
</comment>
<gene>
    <name evidence="3" type="ORF">K2173_013183</name>
</gene>
<dbReference type="PROSITE" id="PS50994">
    <property type="entry name" value="INTEGRASE"/>
    <property type="match status" value="1"/>
</dbReference>
<evidence type="ECO:0000313" key="3">
    <source>
        <dbReference type="EMBL" id="KAJ8765425.1"/>
    </source>
</evidence>
<dbReference type="Proteomes" id="UP001159364">
    <property type="component" value="Linkage Group LG05"/>
</dbReference>
<feature type="compositionally biased region" description="Polar residues" evidence="1">
    <location>
        <begin position="753"/>
        <end position="765"/>
    </location>
</feature>
<dbReference type="Pfam" id="PF14244">
    <property type="entry name" value="Retrotran_gag_3"/>
    <property type="match status" value="1"/>
</dbReference>
<dbReference type="PANTHER" id="PTHR42648:SF26">
    <property type="entry name" value="INTEGRASE CATALYTIC DOMAIN-CONTAINING PROTEIN"/>
    <property type="match status" value="1"/>
</dbReference>
<name>A0AAV8TGM9_9ROSI</name>
<evidence type="ECO:0000256" key="1">
    <source>
        <dbReference type="SAM" id="MobiDB-lite"/>
    </source>
</evidence>
<keyword evidence="4" id="KW-1185">Reference proteome</keyword>
<evidence type="ECO:0000313" key="4">
    <source>
        <dbReference type="Proteomes" id="UP001159364"/>
    </source>
</evidence>
<feature type="compositionally biased region" description="Low complexity" evidence="1">
    <location>
        <begin position="225"/>
        <end position="239"/>
    </location>
</feature>
<dbReference type="AlphaFoldDB" id="A0AAV8TGM9"/>
<dbReference type="PANTHER" id="PTHR42648">
    <property type="entry name" value="TRANSPOSASE, PUTATIVE-RELATED"/>
    <property type="match status" value="1"/>
</dbReference>
<dbReference type="InterPro" id="IPR025724">
    <property type="entry name" value="GAG-pre-integrase_dom"/>
</dbReference>
<dbReference type="Pfam" id="PF25597">
    <property type="entry name" value="SH3_retrovirus"/>
    <property type="match status" value="1"/>
</dbReference>
<dbReference type="InterPro" id="IPR039537">
    <property type="entry name" value="Retrotran_Ty1/copia-like"/>
</dbReference>
<reference evidence="3 4" key="1">
    <citation type="submission" date="2021-09" db="EMBL/GenBank/DDBJ databases">
        <title>Genomic insights and catalytic innovation underlie evolution of tropane alkaloids biosynthesis.</title>
        <authorList>
            <person name="Wang Y.-J."/>
            <person name="Tian T."/>
            <person name="Huang J.-P."/>
            <person name="Huang S.-X."/>
        </authorList>
    </citation>
    <scope>NUCLEOTIDE SEQUENCE [LARGE SCALE GENOMIC DNA]</scope>
    <source>
        <strain evidence="3">KIB-2018</strain>
        <tissue evidence="3">Leaf</tissue>
    </source>
</reference>
<dbReference type="InterPro" id="IPR012337">
    <property type="entry name" value="RNaseH-like_sf"/>
</dbReference>
<feature type="region of interest" description="Disordered" evidence="1">
    <location>
        <begin position="627"/>
        <end position="765"/>
    </location>
</feature>
<dbReference type="Pfam" id="PF13976">
    <property type="entry name" value="gag_pre-integrs"/>
    <property type="match status" value="1"/>
</dbReference>
<dbReference type="EMBL" id="JAIWQS010000005">
    <property type="protein sequence ID" value="KAJ8765425.1"/>
    <property type="molecule type" value="Genomic_DNA"/>
</dbReference>
<feature type="compositionally biased region" description="Polar residues" evidence="1">
    <location>
        <begin position="682"/>
        <end position="694"/>
    </location>
</feature>
<proteinExistence type="predicted"/>
<dbReference type="Pfam" id="PF14223">
    <property type="entry name" value="Retrotran_gag_2"/>
    <property type="match status" value="1"/>
</dbReference>
<sequence length="765" mass="85844">MAFFPHSSSSSFPSNTSINSSSSISIKLNSTNYLAWKTQFGPILNFQDLHGFIDGTTPSPSKTIPISDTNPTPKPNPEFVEWFKKDQLLQSWLLASLTEEVYPLVIGLNYSFEVWQALSNAFGAIFMNRQLQLHIELQELRKNDLSVSAYLQKAKFLADQLSAAGRPLSTAEFNAIIYRNLVSFYELHGHLAPHELLLKNLHQPMTNLSLTSNAPLLPTPTSNAPLLPTPTSRPQSSTPFTNQDNFNRRVTCQICGKPNHSALTCRRRYNRDNNGSNTSAHSSYAPRVTPKYPLGGYMDATQDDSMQGPSEDGAITTVAPSMDDWHRRLGHSNISKLSALLKQNKISVSDSSLTPCSSCHLGKLSRVSLASKEHTSSKPFDIIFPIMGHRYFVIFVDDFTRFTWIYFMKAKSEVFNIFLQFEQLIKRQFSKNILAFHSDWGGEYQRLHQYFRKNGINHRIACLYTHEQNGTAERKIRHLVDTGLTLLAHAHLPLKYWNYALEQSAMIINILPSDVLHKISPFFKLFSKDPNYLSIHSFGCSVFPLLRPYNNHKFNFRTTECVYLGQSPFHSAYRCLDSKTGRVYLAKHVRFHTQTFPYANRPTISSLEPQADPTWLTVTCTLPASHGPSSGTSFSSTSTPSPSPFLSNTPMQSSSSPQSSPTKTNLSPTNSSSHHSLSPSSTDLQLTVDLSSYPNDLRPEPHLRPPIPIPNHSNTSQPPPPDTLNPPQTAPTLTRTHSMKLRPNPPRKHVFAATTSPTQEPKTFI</sequence>
<dbReference type="SUPFAM" id="SSF53098">
    <property type="entry name" value="Ribonuclease H-like"/>
    <property type="match status" value="1"/>
</dbReference>
<organism evidence="3 4">
    <name type="scientific">Erythroxylum novogranatense</name>
    <dbReference type="NCBI Taxonomy" id="1862640"/>
    <lineage>
        <taxon>Eukaryota</taxon>
        <taxon>Viridiplantae</taxon>
        <taxon>Streptophyta</taxon>
        <taxon>Embryophyta</taxon>
        <taxon>Tracheophyta</taxon>
        <taxon>Spermatophyta</taxon>
        <taxon>Magnoliopsida</taxon>
        <taxon>eudicotyledons</taxon>
        <taxon>Gunneridae</taxon>
        <taxon>Pentapetalae</taxon>
        <taxon>rosids</taxon>
        <taxon>fabids</taxon>
        <taxon>Malpighiales</taxon>
        <taxon>Erythroxylaceae</taxon>
        <taxon>Erythroxylum</taxon>
    </lineage>
</organism>
<feature type="domain" description="Integrase catalytic" evidence="2">
    <location>
        <begin position="351"/>
        <end position="529"/>
    </location>
</feature>
<feature type="compositionally biased region" description="Low complexity" evidence="1">
    <location>
        <begin position="627"/>
        <end position="681"/>
    </location>
</feature>
<evidence type="ECO:0000259" key="2">
    <source>
        <dbReference type="PROSITE" id="PS50994"/>
    </source>
</evidence>
<feature type="compositionally biased region" description="Polar residues" evidence="1">
    <location>
        <begin position="212"/>
        <end position="224"/>
    </location>
</feature>